<sequence>MEFRTPLARRRYDEVVAVPARGIICLDFDGTLAPIVDEPSEARVHPRAGDVLAALGERFQAVAIVTGRPVRQVLALADLEEVGRRIAEAGGRLMVLGQYGNERWSTDDPRVRTPRPPRGLASLMAELPQLLEKAGAADAHLEEKGLAVAVHTRRLADPAAALERLTPELTRAAGRHGLVLEPGRMVVEVRAPGMDKGAAVRQLQKELRADAIVFVGDDLGDLEAFEAVRALRRGGMVGLLVCSGSEEQRALVEVSDVVVDGPDGVMELLGGLASDAAAGSGSGSGSGDDARER</sequence>
<keyword evidence="6" id="KW-0460">Magnesium</keyword>
<evidence type="ECO:0000256" key="3">
    <source>
        <dbReference type="ARBA" id="ARBA00008770"/>
    </source>
</evidence>
<dbReference type="InterPro" id="IPR023214">
    <property type="entry name" value="HAD_sf"/>
</dbReference>
<comment type="function">
    <text evidence="5 6">Removes the phosphate from trehalose 6-phosphate to produce free trehalose.</text>
</comment>
<dbReference type="PANTHER" id="PTHR43768:SF3">
    <property type="entry name" value="TREHALOSE 6-PHOSPHATE PHOSPHATASE"/>
    <property type="match status" value="1"/>
</dbReference>
<protein>
    <recommendedName>
        <fullName evidence="6">Trehalose 6-phosphate phosphatase</fullName>
        <ecNumber evidence="6">3.1.3.12</ecNumber>
    </recommendedName>
</protein>
<evidence type="ECO:0000256" key="1">
    <source>
        <dbReference type="ARBA" id="ARBA00000500"/>
    </source>
</evidence>
<dbReference type="NCBIfam" id="TIGR00685">
    <property type="entry name" value="T6PP"/>
    <property type="match status" value="1"/>
</dbReference>
<dbReference type="PANTHER" id="PTHR43768">
    <property type="entry name" value="TREHALOSE 6-PHOSPHATE PHOSPHATASE"/>
    <property type="match status" value="1"/>
</dbReference>
<evidence type="ECO:0000256" key="6">
    <source>
        <dbReference type="RuleBase" id="RU361117"/>
    </source>
</evidence>
<dbReference type="EMBL" id="CADCUK010000002">
    <property type="protein sequence ID" value="CAA9358895.1"/>
    <property type="molecule type" value="Genomic_DNA"/>
</dbReference>
<organism evidence="8">
    <name type="scientific">uncultured Nocardioidaceae bacterium</name>
    <dbReference type="NCBI Taxonomy" id="253824"/>
    <lineage>
        <taxon>Bacteria</taxon>
        <taxon>Bacillati</taxon>
        <taxon>Actinomycetota</taxon>
        <taxon>Actinomycetes</taxon>
        <taxon>Propionibacteriales</taxon>
        <taxon>Nocardioidaceae</taxon>
        <taxon>environmental samples</taxon>
    </lineage>
</organism>
<dbReference type="Gene3D" id="3.30.70.1020">
    <property type="entry name" value="Trehalose-6-phosphate phosphatase related protein, domain 2"/>
    <property type="match status" value="1"/>
</dbReference>
<comment type="catalytic activity">
    <reaction evidence="1 6">
        <text>alpha,alpha-trehalose 6-phosphate + H2O = alpha,alpha-trehalose + phosphate</text>
        <dbReference type="Rhea" id="RHEA:23420"/>
        <dbReference type="ChEBI" id="CHEBI:15377"/>
        <dbReference type="ChEBI" id="CHEBI:16551"/>
        <dbReference type="ChEBI" id="CHEBI:43474"/>
        <dbReference type="ChEBI" id="CHEBI:58429"/>
        <dbReference type="EC" id="3.1.3.12"/>
    </reaction>
</comment>
<evidence type="ECO:0000256" key="7">
    <source>
        <dbReference type="SAM" id="MobiDB-lite"/>
    </source>
</evidence>
<dbReference type="Gene3D" id="3.40.50.1000">
    <property type="entry name" value="HAD superfamily/HAD-like"/>
    <property type="match status" value="1"/>
</dbReference>
<dbReference type="Pfam" id="PF02358">
    <property type="entry name" value="Trehalose_PPase"/>
    <property type="match status" value="1"/>
</dbReference>
<proteinExistence type="inferred from homology"/>
<dbReference type="NCBIfam" id="TIGR01484">
    <property type="entry name" value="HAD-SF-IIB"/>
    <property type="match status" value="1"/>
</dbReference>
<dbReference type="InterPro" id="IPR006379">
    <property type="entry name" value="HAD-SF_hydro_IIB"/>
</dbReference>
<dbReference type="InterPro" id="IPR036412">
    <property type="entry name" value="HAD-like_sf"/>
</dbReference>
<evidence type="ECO:0000256" key="4">
    <source>
        <dbReference type="ARBA" id="ARBA00022801"/>
    </source>
</evidence>
<comment type="cofactor">
    <cofactor evidence="6">
        <name>Mg(2+)</name>
        <dbReference type="ChEBI" id="CHEBI:18420"/>
    </cofactor>
</comment>
<dbReference type="AlphaFoldDB" id="A0A6J4MGE4"/>
<comment type="similarity">
    <text evidence="3 6">Belongs to the trehalose phosphatase family.</text>
</comment>
<evidence type="ECO:0000256" key="5">
    <source>
        <dbReference type="ARBA" id="ARBA00024179"/>
    </source>
</evidence>
<dbReference type="InterPro" id="IPR003337">
    <property type="entry name" value="Trehalose_PPase"/>
</dbReference>
<dbReference type="GO" id="GO:0005992">
    <property type="term" value="P:trehalose biosynthetic process"/>
    <property type="evidence" value="ECO:0007669"/>
    <property type="project" value="UniProtKB-UniPathway"/>
</dbReference>
<keyword evidence="6" id="KW-0479">Metal-binding</keyword>
<accession>A0A6J4MGE4</accession>
<keyword evidence="4 6" id="KW-0378">Hydrolase</keyword>
<evidence type="ECO:0000256" key="2">
    <source>
        <dbReference type="ARBA" id="ARBA00005199"/>
    </source>
</evidence>
<dbReference type="GO" id="GO:0046872">
    <property type="term" value="F:metal ion binding"/>
    <property type="evidence" value="ECO:0007669"/>
    <property type="project" value="UniProtKB-KW"/>
</dbReference>
<comment type="pathway">
    <text evidence="2 6">Glycan biosynthesis; trehalose biosynthesis.</text>
</comment>
<gene>
    <name evidence="8" type="ORF">AVDCRST_MAG47-25</name>
</gene>
<name>A0A6J4MGE4_9ACTN</name>
<dbReference type="EC" id="3.1.3.12" evidence="6"/>
<evidence type="ECO:0000313" key="8">
    <source>
        <dbReference type="EMBL" id="CAA9358895.1"/>
    </source>
</evidence>
<dbReference type="SUPFAM" id="SSF56784">
    <property type="entry name" value="HAD-like"/>
    <property type="match status" value="1"/>
</dbReference>
<dbReference type="GO" id="GO:0004805">
    <property type="term" value="F:trehalose-phosphatase activity"/>
    <property type="evidence" value="ECO:0007669"/>
    <property type="project" value="UniProtKB-EC"/>
</dbReference>
<feature type="region of interest" description="Disordered" evidence="7">
    <location>
        <begin position="274"/>
        <end position="293"/>
    </location>
</feature>
<reference evidence="8" key="1">
    <citation type="submission" date="2020-02" db="EMBL/GenBank/DDBJ databases">
        <authorList>
            <person name="Meier V. D."/>
        </authorList>
    </citation>
    <scope>NUCLEOTIDE SEQUENCE</scope>
    <source>
        <strain evidence="8">AVDCRST_MAG47</strain>
    </source>
</reference>
<dbReference type="InterPro" id="IPR044651">
    <property type="entry name" value="OTSB-like"/>
</dbReference>
<dbReference type="UniPathway" id="UPA00299"/>